<dbReference type="Proteomes" id="UP001215280">
    <property type="component" value="Unassembled WGS sequence"/>
</dbReference>
<dbReference type="EMBL" id="JARJLG010000113">
    <property type="protein sequence ID" value="KAJ7743273.1"/>
    <property type="molecule type" value="Genomic_DNA"/>
</dbReference>
<proteinExistence type="predicted"/>
<dbReference type="AlphaFoldDB" id="A0AAD7IHI9"/>
<reference evidence="2" key="1">
    <citation type="submission" date="2023-03" db="EMBL/GenBank/DDBJ databases">
        <title>Massive genome expansion in bonnet fungi (Mycena s.s.) driven by repeated elements and novel gene families across ecological guilds.</title>
        <authorList>
            <consortium name="Lawrence Berkeley National Laboratory"/>
            <person name="Harder C.B."/>
            <person name="Miyauchi S."/>
            <person name="Viragh M."/>
            <person name="Kuo A."/>
            <person name="Thoen E."/>
            <person name="Andreopoulos B."/>
            <person name="Lu D."/>
            <person name="Skrede I."/>
            <person name="Drula E."/>
            <person name="Henrissat B."/>
            <person name="Morin E."/>
            <person name="Kohler A."/>
            <person name="Barry K."/>
            <person name="LaButti K."/>
            <person name="Morin E."/>
            <person name="Salamov A."/>
            <person name="Lipzen A."/>
            <person name="Mereny Z."/>
            <person name="Hegedus B."/>
            <person name="Baldrian P."/>
            <person name="Stursova M."/>
            <person name="Weitz H."/>
            <person name="Taylor A."/>
            <person name="Grigoriev I.V."/>
            <person name="Nagy L.G."/>
            <person name="Martin F."/>
            <person name="Kauserud H."/>
        </authorList>
    </citation>
    <scope>NUCLEOTIDE SEQUENCE</scope>
    <source>
        <strain evidence="2">CBHHK188m</strain>
    </source>
</reference>
<keyword evidence="3" id="KW-1185">Reference proteome</keyword>
<organism evidence="2 3">
    <name type="scientific">Mycena maculata</name>
    <dbReference type="NCBI Taxonomy" id="230809"/>
    <lineage>
        <taxon>Eukaryota</taxon>
        <taxon>Fungi</taxon>
        <taxon>Dikarya</taxon>
        <taxon>Basidiomycota</taxon>
        <taxon>Agaricomycotina</taxon>
        <taxon>Agaricomycetes</taxon>
        <taxon>Agaricomycetidae</taxon>
        <taxon>Agaricales</taxon>
        <taxon>Marasmiineae</taxon>
        <taxon>Mycenaceae</taxon>
        <taxon>Mycena</taxon>
    </lineage>
</organism>
<evidence type="ECO:0000313" key="2">
    <source>
        <dbReference type="EMBL" id="KAJ7743273.1"/>
    </source>
</evidence>
<feature type="region of interest" description="Disordered" evidence="1">
    <location>
        <begin position="181"/>
        <end position="237"/>
    </location>
</feature>
<gene>
    <name evidence="2" type="ORF">DFH07DRAFT_750021</name>
</gene>
<sequence length="237" mass="26916">MSAIPFFLWRHFEARQLCALTQRVGVEGFFCIVRNSPDFTLAPQWFFTSEELKKYMPLATRKKWVTSEVGTKVEALAADYLKSCIRDMISEKLITITGDRNAQMQYVWYEQDIIQKYSIILVGWTFPELVNPSKLSTSLPALQELHDALKGGKCDFKRLSRDELEKRRATWEANVAAGRVEAKNRQGCSDKNVKRKRRADDDGEQGDSGENDNDNDGGNDKANGNDDRESNNEGPAP</sequence>
<name>A0AAD7IHI9_9AGAR</name>
<comment type="caution">
    <text evidence="2">The sequence shown here is derived from an EMBL/GenBank/DDBJ whole genome shotgun (WGS) entry which is preliminary data.</text>
</comment>
<evidence type="ECO:0000313" key="3">
    <source>
        <dbReference type="Proteomes" id="UP001215280"/>
    </source>
</evidence>
<evidence type="ECO:0000256" key="1">
    <source>
        <dbReference type="SAM" id="MobiDB-lite"/>
    </source>
</evidence>
<feature type="compositionally biased region" description="Acidic residues" evidence="1">
    <location>
        <begin position="201"/>
        <end position="217"/>
    </location>
</feature>
<accession>A0AAD7IHI9</accession>
<protein>
    <submittedName>
        <fullName evidence="2">Uncharacterized protein</fullName>
    </submittedName>
</protein>